<keyword evidence="6" id="KW-0067">ATP-binding</keyword>
<dbReference type="PANTHER" id="PTHR24057:SF0">
    <property type="entry name" value="PROTEIN KINASE SHAGGY-RELATED"/>
    <property type="match status" value="1"/>
</dbReference>
<comment type="similarity">
    <text evidence="1">Belongs to the protein kinase superfamily. CMGC Ser/Thr protein kinase family. GSK-3 subfamily.</text>
</comment>
<dbReference type="PANTHER" id="PTHR24057">
    <property type="entry name" value="GLYCOGEN SYNTHASE KINASE-3 ALPHA"/>
    <property type="match status" value="1"/>
</dbReference>
<protein>
    <recommendedName>
        <fullName evidence="8">Protein kinase domain-containing protein</fullName>
    </recommendedName>
</protein>
<organism evidence="9 10">
    <name type="scientific">Gossypium darwinii</name>
    <name type="common">Darwin's cotton</name>
    <name type="synonym">Gossypium barbadense var. darwinii</name>
    <dbReference type="NCBI Taxonomy" id="34276"/>
    <lineage>
        <taxon>Eukaryota</taxon>
        <taxon>Viridiplantae</taxon>
        <taxon>Streptophyta</taxon>
        <taxon>Embryophyta</taxon>
        <taxon>Tracheophyta</taxon>
        <taxon>Spermatophyta</taxon>
        <taxon>Magnoliopsida</taxon>
        <taxon>eudicotyledons</taxon>
        <taxon>Gunneridae</taxon>
        <taxon>Pentapetalae</taxon>
        <taxon>rosids</taxon>
        <taxon>malvids</taxon>
        <taxon>Malvales</taxon>
        <taxon>Malvaceae</taxon>
        <taxon>Malvoideae</taxon>
        <taxon>Gossypium</taxon>
    </lineage>
</organism>
<dbReference type="InterPro" id="IPR000719">
    <property type="entry name" value="Prot_kinase_dom"/>
</dbReference>
<reference evidence="9 10" key="1">
    <citation type="submission" date="2019-06" db="EMBL/GenBank/DDBJ databases">
        <title>WGS assembly of Gossypium darwinii.</title>
        <authorList>
            <person name="Chen Z.J."/>
            <person name="Sreedasyam A."/>
            <person name="Ando A."/>
            <person name="Song Q."/>
            <person name="De L."/>
            <person name="Hulse-Kemp A."/>
            <person name="Ding M."/>
            <person name="Ye W."/>
            <person name="Kirkbride R."/>
            <person name="Jenkins J."/>
            <person name="Plott C."/>
            <person name="Lovell J."/>
            <person name="Lin Y.-M."/>
            <person name="Vaughn R."/>
            <person name="Liu B."/>
            <person name="Li W."/>
            <person name="Simpson S."/>
            <person name="Scheffler B."/>
            <person name="Saski C."/>
            <person name="Grover C."/>
            <person name="Hu G."/>
            <person name="Conover J."/>
            <person name="Carlson J."/>
            <person name="Shu S."/>
            <person name="Boston L."/>
            <person name="Williams M."/>
            <person name="Peterson D."/>
            <person name="Mcgee K."/>
            <person name="Jones D."/>
            <person name="Wendel J."/>
            <person name="Stelly D."/>
            <person name="Grimwood J."/>
            <person name="Schmutz J."/>
        </authorList>
    </citation>
    <scope>NUCLEOTIDE SEQUENCE [LARGE SCALE GENOMIC DNA]</scope>
    <source>
        <strain evidence="9">1808015.09</strain>
    </source>
</reference>
<sequence>YCFLLLLQLLVQLKLPFNLRINIWYYRARELVFGATEYTTDIDIWSAGRVLAELLLGQPLFASESGVNQVVEIIKVPFSSKF</sequence>
<dbReference type="Pfam" id="PF00069">
    <property type="entry name" value="Pkinase"/>
    <property type="match status" value="1"/>
</dbReference>
<feature type="signal peptide" evidence="7">
    <location>
        <begin position="1"/>
        <end position="16"/>
    </location>
</feature>
<evidence type="ECO:0000256" key="2">
    <source>
        <dbReference type="ARBA" id="ARBA00022527"/>
    </source>
</evidence>
<dbReference type="Proteomes" id="UP000323506">
    <property type="component" value="Chromosome D11"/>
</dbReference>
<evidence type="ECO:0000256" key="5">
    <source>
        <dbReference type="ARBA" id="ARBA00022777"/>
    </source>
</evidence>
<feature type="chain" id="PRO_5023005127" description="Protein kinase domain-containing protein" evidence="7">
    <location>
        <begin position="17"/>
        <end position="82"/>
    </location>
</feature>
<evidence type="ECO:0000256" key="7">
    <source>
        <dbReference type="SAM" id="SignalP"/>
    </source>
</evidence>
<dbReference type="AlphaFoldDB" id="A0A5D2ANF1"/>
<dbReference type="GO" id="GO:0004674">
    <property type="term" value="F:protein serine/threonine kinase activity"/>
    <property type="evidence" value="ECO:0007669"/>
    <property type="project" value="UniProtKB-KW"/>
</dbReference>
<evidence type="ECO:0000313" key="9">
    <source>
        <dbReference type="EMBL" id="TYG46357.1"/>
    </source>
</evidence>
<dbReference type="EMBL" id="CM017711">
    <property type="protein sequence ID" value="TYG46357.1"/>
    <property type="molecule type" value="Genomic_DNA"/>
</dbReference>
<dbReference type="InterPro" id="IPR011009">
    <property type="entry name" value="Kinase-like_dom_sf"/>
</dbReference>
<evidence type="ECO:0000256" key="4">
    <source>
        <dbReference type="ARBA" id="ARBA00022741"/>
    </source>
</evidence>
<evidence type="ECO:0000256" key="1">
    <source>
        <dbReference type="ARBA" id="ARBA00005527"/>
    </source>
</evidence>
<dbReference type="GO" id="GO:0005524">
    <property type="term" value="F:ATP binding"/>
    <property type="evidence" value="ECO:0007669"/>
    <property type="project" value="UniProtKB-KW"/>
</dbReference>
<proteinExistence type="inferred from homology"/>
<evidence type="ECO:0000256" key="6">
    <source>
        <dbReference type="ARBA" id="ARBA00022840"/>
    </source>
</evidence>
<evidence type="ECO:0000259" key="8">
    <source>
        <dbReference type="PROSITE" id="PS50011"/>
    </source>
</evidence>
<dbReference type="SUPFAM" id="SSF56112">
    <property type="entry name" value="Protein kinase-like (PK-like)"/>
    <property type="match status" value="1"/>
</dbReference>
<dbReference type="GO" id="GO:0030154">
    <property type="term" value="P:cell differentiation"/>
    <property type="evidence" value="ECO:0007669"/>
    <property type="project" value="TreeGrafter"/>
</dbReference>
<dbReference type="GO" id="GO:0005737">
    <property type="term" value="C:cytoplasm"/>
    <property type="evidence" value="ECO:0007669"/>
    <property type="project" value="TreeGrafter"/>
</dbReference>
<evidence type="ECO:0000256" key="3">
    <source>
        <dbReference type="ARBA" id="ARBA00022679"/>
    </source>
</evidence>
<keyword evidence="7" id="KW-0732">Signal</keyword>
<gene>
    <name evidence="9" type="ORF">ES288_D11G250600v1</name>
</gene>
<keyword evidence="2" id="KW-0723">Serine/threonine-protein kinase</keyword>
<keyword evidence="3" id="KW-0808">Transferase</keyword>
<keyword evidence="4" id="KW-0547">Nucleotide-binding</keyword>
<accession>A0A5D2ANF1</accession>
<dbReference type="PROSITE" id="PS50011">
    <property type="entry name" value="PROTEIN_KINASE_DOM"/>
    <property type="match status" value="1"/>
</dbReference>
<dbReference type="Gene3D" id="1.10.510.10">
    <property type="entry name" value="Transferase(Phosphotransferase) domain 1"/>
    <property type="match status" value="1"/>
</dbReference>
<feature type="domain" description="Protein kinase" evidence="8">
    <location>
        <begin position="1"/>
        <end position="82"/>
    </location>
</feature>
<dbReference type="GO" id="GO:0005634">
    <property type="term" value="C:nucleus"/>
    <property type="evidence" value="ECO:0007669"/>
    <property type="project" value="TreeGrafter"/>
</dbReference>
<dbReference type="InterPro" id="IPR050591">
    <property type="entry name" value="GSK-3"/>
</dbReference>
<feature type="non-terminal residue" evidence="9">
    <location>
        <position position="1"/>
    </location>
</feature>
<evidence type="ECO:0000313" key="10">
    <source>
        <dbReference type="Proteomes" id="UP000323506"/>
    </source>
</evidence>
<dbReference type="GO" id="GO:0007165">
    <property type="term" value="P:signal transduction"/>
    <property type="evidence" value="ECO:0007669"/>
    <property type="project" value="TreeGrafter"/>
</dbReference>
<keyword evidence="5" id="KW-0418">Kinase</keyword>
<name>A0A5D2ANF1_GOSDA</name>
<keyword evidence="10" id="KW-1185">Reference proteome</keyword>